<sequence length="83" mass="9982">MDGCIDQTIRASIDGEDDEGEMWHLMVSIRNYITDVFANNKRVYNHMLQVVWYEVVQVFFPHWQNEFGTFEAFMARNMPERFN</sequence>
<reference evidence="1" key="1">
    <citation type="journal article" date="2020" name="Nature">
        <title>Giant virus diversity and host interactions through global metagenomics.</title>
        <authorList>
            <person name="Schulz F."/>
            <person name="Roux S."/>
            <person name="Paez-Espino D."/>
            <person name="Jungbluth S."/>
            <person name="Walsh D.A."/>
            <person name="Denef V.J."/>
            <person name="McMahon K.D."/>
            <person name="Konstantinidis K.T."/>
            <person name="Eloe-Fadrosh E.A."/>
            <person name="Kyrpides N.C."/>
            <person name="Woyke T."/>
        </authorList>
    </citation>
    <scope>NUCLEOTIDE SEQUENCE</scope>
    <source>
        <strain evidence="1">GVMAG-S-1035085-51</strain>
    </source>
</reference>
<name>A0A6C0M168_9ZZZZ</name>
<dbReference type="AlphaFoldDB" id="A0A6C0M168"/>
<evidence type="ECO:0000313" key="1">
    <source>
        <dbReference type="EMBL" id="QHU35741.1"/>
    </source>
</evidence>
<dbReference type="EMBL" id="MN740611">
    <property type="protein sequence ID" value="QHU35741.1"/>
    <property type="molecule type" value="Genomic_DNA"/>
</dbReference>
<proteinExistence type="predicted"/>
<organism evidence="1">
    <name type="scientific">viral metagenome</name>
    <dbReference type="NCBI Taxonomy" id="1070528"/>
    <lineage>
        <taxon>unclassified sequences</taxon>
        <taxon>metagenomes</taxon>
        <taxon>organismal metagenomes</taxon>
    </lineage>
</organism>
<protein>
    <submittedName>
        <fullName evidence="1">Uncharacterized protein</fullName>
    </submittedName>
</protein>
<accession>A0A6C0M168</accession>